<dbReference type="GO" id="GO:0008483">
    <property type="term" value="F:transaminase activity"/>
    <property type="evidence" value="ECO:0007669"/>
    <property type="project" value="UniProtKB-KW"/>
</dbReference>
<name>A0ABT5D4P7_9BACT</name>
<dbReference type="InterPro" id="IPR005814">
    <property type="entry name" value="Aminotrans_3"/>
</dbReference>
<evidence type="ECO:0000313" key="6">
    <source>
        <dbReference type="Proteomes" id="UP001221838"/>
    </source>
</evidence>
<dbReference type="Gene3D" id="3.40.640.10">
    <property type="entry name" value="Type I PLP-dependent aspartate aminotransferase-like (Major domain)"/>
    <property type="match status" value="2"/>
</dbReference>
<dbReference type="RefSeq" id="WP_272136498.1">
    <property type="nucleotide sequence ID" value="NZ_JAQNDM010000002.1"/>
</dbReference>
<reference evidence="5 6" key="1">
    <citation type="submission" date="2022-11" db="EMBL/GenBank/DDBJ databases">
        <title>Minimal conservation of predation-associated metabolite biosynthetic gene clusters underscores biosynthetic potential of Myxococcota including descriptions for ten novel species: Archangium lansinium sp. nov., Myxococcus landrumus sp. nov., Nannocystis bai.</title>
        <authorList>
            <person name="Ahearne A."/>
            <person name="Stevens C."/>
            <person name="Dowd S."/>
        </authorList>
    </citation>
    <scope>NUCLEOTIDE SEQUENCE [LARGE SCALE GENOMIC DNA]</scope>
    <source>
        <strain evidence="5 6">NCWAL01</strain>
    </source>
</reference>
<dbReference type="Proteomes" id="UP001221838">
    <property type="component" value="Unassembled WGS sequence"/>
</dbReference>
<sequence>MTDSLSELYTRHCRPRIGEILQSLKLDVVFHRAEGDFLFYRDEKGEEVKVTDFLGGYGALIFGHNHPELVATIKKAYDDKLPFLAQMSCRANAGRLGAKLHQMMLARTGNAYITTLASTGTEAVEAAMKHATYSHAKRISRIKQELDDKVDAARRGLHERRYTLSSHFYERARAWLRLTSVDDFELVVAAVQANNHRVLQTPSVFIALERAFHGKTLGSVALTHYADYRRHFLHSSPRTLFIEPGDERGLEEAVRGTKLACYSLSVGADNQISLVEETHSNVAALFVEPLQGEGGIRLMSRPFMKRCRDLATESSFPLVFDEIQSGMGRTGTFLFSEQQGIFADYYILSKGLGGGVAKVSALLVEKSHYEHEFGLIHTSTFAEDEISSAVALKALELIDGKPELMRNCVERGQQLKDGLQQLKMDFPTVIQDVRGAGLMLGVEFRRQEDRGSPAIAEVFAQGLLGYVISGYLLHEHRLRIAPTISNKSLVRIEPSALISEDECDILLGALRSVCEILENQNAYELFRFAVGNPRRATALAPPMQSYRGPVREAASRDVNARVAFVGYFVKSKNVRQWDASMSAFTDEQLAELIRRIYPVMDPFVVDERIIQSSSGRRVSLTVVGIPTDSDSFAALMKSEERDGLVERIEAAVALAADRGCTVAALGGFTSIVTGNGRGLRVDGRIAVTTGNSLTVAMGLESILQAASRAEIDLSTSCFAAIGASGNIGSIYSQVLADRVPRMVLLGRPGRLREVENVAADIYLHAARDLVARTRASSGQPQLGGIASAIAETRVIRDMVEARTASTDARQLYEAINAELRDKAPITVTADPEMLRYANLILGASNSPTPVIHAQMLGSAPVVICDVAIPSDVDDAVRSMPNVTVVEGGLVQLPLDKDFTIRGLDMPEGHLYACCCEGLLMGLTGMREHYSHGAITKSQVLQIMQVARMHGFSLGARAAAHSL</sequence>
<evidence type="ECO:0000256" key="4">
    <source>
        <dbReference type="ARBA" id="ARBA00022898"/>
    </source>
</evidence>
<dbReference type="InterPro" id="IPR050103">
    <property type="entry name" value="Class-III_PLP-dep_AT"/>
</dbReference>
<dbReference type="PANTHER" id="PTHR11986:SF79">
    <property type="entry name" value="ACETYLORNITHINE AMINOTRANSFERASE, MITOCHONDRIAL"/>
    <property type="match status" value="1"/>
</dbReference>
<dbReference type="Pfam" id="PF00202">
    <property type="entry name" value="Aminotran_3"/>
    <property type="match status" value="1"/>
</dbReference>
<keyword evidence="4" id="KW-0663">Pyridoxal phosphate</keyword>
<dbReference type="SUPFAM" id="SSF53383">
    <property type="entry name" value="PLP-dependent transferases"/>
    <property type="match status" value="1"/>
</dbReference>
<gene>
    <name evidence="5" type="ORF">POL68_08700</name>
</gene>
<comment type="caution">
    <text evidence="5">The sequence shown here is derived from an EMBL/GenBank/DDBJ whole genome shotgun (WGS) entry which is preliminary data.</text>
</comment>
<dbReference type="Gene3D" id="3.90.1150.10">
    <property type="entry name" value="Aspartate Aminotransferase, domain 1"/>
    <property type="match status" value="2"/>
</dbReference>
<evidence type="ECO:0000256" key="2">
    <source>
        <dbReference type="ARBA" id="ARBA00022576"/>
    </source>
</evidence>
<comment type="cofactor">
    <cofactor evidence="1">
        <name>pyridoxal 5'-phosphate</name>
        <dbReference type="ChEBI" id="CHEBI:597326"/>
    </cofactor>
</comment>
<evidence type="ECO:0000256" key="1">
    <source>
        <dbReference type="ARBA" id="ARBA00001933"/>
    </source>
</evidence>
<dbReference type="Gene3D" id="3.40.50.720">
    <property type="entry name" value="NAD(P)-binding Rossmann-like Domain"/>
    <property type="match status" value="1"/>
</dbReference>
<dbReference type="InterPro" id="IPR015422">
    <property type="entry name" value="PyrdxlP-dep_Trfase_small"/>
</dbReference>
<proteinExistence type="predicted"/>
<dbReference type="InterPro" id="IPR015424">
    <property type="entry name" value="PyrdxlP-dep_Trfase"/>
</dbReference>
<evidence type="ECO:0000256" key="3">
    <source>
        <dbReference type="ARBA" id="ARBA00022679"/>
    </source>
</evidence>
<accession>A0ABT5D4P7</accession>
<dbReference type="EMBL" id="JAQNDM010000002">
    <property type="protein sequence ID" value="MDC0708546.1"/>
    <property type="molecule type" value="Genomic_DNA"/>
</dbReference>
<keyword evidence="3" id="KW-0808">Transferase</keyword>
<dbReference type="InterPro" id="IPR015421">
    <property type="entry name" value="PyrdxlP-dep_Trfase_major"/>
</dbReference>
<keyword evidence="2 5" id="KW-0032">Aminotransferase</keyword>
<keyword evidence="6" id="KW-1185">Reference proteome</keyword>
<dbReference type="PANTHER" id="PTHR11986">
    <property type="entry name" value="AMINOTRANSFERASE CLASS III"/>
    <property type="match status" value="1"/>
</dbReference>
<evidence type="ECO:0000313" key="5">
    <source>
        <dbReference type="EMBL" id="MDC0708546.1"/>
    </source>
</evidence>
<organism evidence="5 6">
    <name type="scientific">Stigmatella ashevillensis</name>
    <dbReference type="NCBI Taxonomy" id="2995309"/>
    <lineage>
        <taxon>Bacteria</taxon>
        <taxon>Pseudomonadati</taxon>
        <taxon>Myxococcota</taxon>
        <taxon>Myxococcia</taxon>
        <taxon>Myxococcales</taxon>
        <taxon>Cystobacterineae</taxon>
        <taxon>Archangiaceae</taxon>
        <taxon>Stigmatella</taxon>
    </lineage>
</organism>
<protein>
    <submittedName>
        <fullName evidence="5">Aminotransferase class III-fold pyridoxal phosphate-dependent enzyme</fullName>
    </submittedName>
</protein>